<gene>
    <name evidence="1" type="ORF">NVS88_21650</name>
</gene>
<dbReference type="EMBL" id="JANRHA010000026">
    <property type="protein sequence ID" value="MDG3017165.1"/>
    <property type="molecule type" value="Genomic_DNA"/>
</dbReference>
<dbReference type="RefSeq" id="WP_332520821.1">
    <property type="nucleotide sequence ID" value="NZ_JANRHA010000026.1"/>
</dbReference>
<keyword evidence="2" id="KW-1185">Reference proteome</keyword>
<dbReference type="AlphaFoldDB" id="A0A9X4RFL1"/>
<comment type="caution">
    <text evidence="1">The sequence shown here is derived from an EMBL/GenBank/DDBJ whole genome shotgun (WGS) entry which is preliminary data.</text>
</comment>
<accession>A0A9X4RFL1</accession>
<evidence type="ECO:0000313" key="2">
    <source>
        <dbReference type="Proteomes" id="UP001152755"/>
    </source>
</evidence>
<proteinExistence type="predicted"/>
<dbReference type="Proteomes" id="UP001152755">
    <property type="component" value="Unassembled WGS sequence"/>
</dbReference>
<name>A0A9X4RFL1_9ACTN</name>
<organism evidence="1 2">
    <name type="scientific">Speluncibacter jeojiensis</name>
    <dbReference type="NCBI Taxonomy" id="2710754"/>
    <lineage>
        <taxon>Bacteria</taxon>
        <taxon>Bacillati</taxon>
        <taxon>Actinomycetota</taxon>
        <taxon>Actinomycetes</taxon>
        <taxon>Mycobacteriales</taxon>
        <taxon>Speluncibacteraceae</taxon>
        <taxon>Speluncibacter</taxon>
    </lineage>
</organism>
<protein>
    <submittedName>
        <fullName evidence="1">Uncharacterized protein</fullName>
    </submittedName>
</protein>
<sequence length="133" mass="13514">MYSRTPPTGPSRHRRRVLLCGGGPSAAPTAALVSGLAAVCLLVAAPQPHPGYVTGSHNRACTDAVTSANLWNAQGNDMARSGSTAEARRAWGMAESIVGAANSQHNCGIHTAQAGSSADYPAGVAYFIRSGPA</sequence>
<evidence type="ECO:0000313" key="1">
    <source>
        <dbReference type="EMBL" id="MDG3017165.1"/>
    </source>
</evidence>
<reference evidence="1" key="1">
    <citation type="submission" date="2022-08" db="EMBL/GenBank/DDBJ databases">
        <title>Genome analysis of Corynebacteriales strain.</title>
        <authorList>
            <person name="Lee S.D."/>
        </authorList>
    </citation>
    <scope>NUCLEOTIDE SEQUENCE</scope>
    <source>
        <strain evidence="1">D3-21</strain>
    </source>
</reference>